<dbReference type="Proteomes" id="UP001419268">
    <property type="component" value="Unassembled WGS sequence"/>
</dbReference>
<protein>
    <submittedName>
        <fullName evidence="2">Uncharacterized protein</fullName>
    </submittedName>
</protein>
<comment type="caution">
    <text evidence="2">The sequence shown here is derived from an EMBL/GenBank/DDBJ whole genome shotgun (WGS) entry which is preliminary data.</text>
</comment>
<organism evidence="2 3">
    <name type="scientific">Stephania cephalantha</name>
    <dbReference type="NCBI Taxonomy" id="152367"/>
    <lineage>
        <taxon>Eukaryota</taxon>
        <taxon>Viridiplantae</taxon>
        <taxon>Streptophyta</taxon>
        <taxon>Embryophyta</taxon>
        <taxon>Tracheophyta</taxon>
        <taxon>Spermatophyta</taxon>
        <taxon>Magnoliopsida</taxon>
        <taxon>Ranunculales</taxon>
        <taxon>Menispermaceae</taxon>
        <taxon>Menispermoideae</taxon>
        <taxon>Cissampelideae</taxon>
        <taxon>Stephania</taxon>
    </lineage>
</organism>
<feature type="region of interest" description="Disordered" evidence="1">
    <location>
        <begin position="1"/>
        <end position="42"/>
    </location>
</feature>
<accession>A0AAP0IMT3</accession>
<keyword evidence="3" id="KW-1185">Reference proteome</keyword>
<reference evidence="2 3" key="1">
    <citation type="submission" date="2024-01" db="EMBL/GenBank/DDBJ databases">
        <title>Genome assemblies of Stephania.</title>
        <authorList>
            <person name="Yang L."/>
        </authorList>
    </citation>
    <scope>NUCLEOTIDE SEQUENCE [LARGE SCALE GENOMIC DNA]</scope>
    <source>
        <strain evidence="2">JXDWG</strain>
        <tissue evidence="2">Leaf</tissue>
    </source>
</reference>
<sequence>MGPARSGNEAPGSGRGPTQIKKKKIKIKREKEKKKNERKLWKKDSRKIGKNWEKLYFDKINRN</sequence>
<name>A0AAP0IMT3_9MAGN</name>
<evidence type="ECO:0000256" key="1">
    <source>
        <dbReference type="SAM" id="MobiDB-lite"/>
    </source>
</evidence>
<gene>
    <name evidence="2" type="ORF">Scep_016494</name>
</gene>
<feature type="compositionally biased region" description="Basic and acidic residues" evidence="1">
    <location>
        <begin position="29"/>
        <end position="42"/>
    </location>
</feature>
<dbReference type="AlphaFoldDB" id="A0AAP0IMT3"/>
<evidence type="ECO:0000313" key="3">
    <source>
        <dbReference type="Proteomes" id="UP001419268"/>
    </source>
</evidence>
<proteinExistence type="predicted"/>
<evidence type="ECO:0000313" key="2">
    <source>
        <dbReference type="EMBL" id="KAK9118401.1"/>
    </source>
</evidence>
<dbReference type="EMBL" id="JBBNAG010000007">
    <property type="protein sequence ID" value="KAK9118401.1"/>
    <property type="molecule type" value="Genomic_DNA"/>
</dbReference>